<protein>
    <submittedName>
        <fullName evidence="6">Glycoside hydrolase family 3 protein</fullName>
    </submittedName>
</protein>
<dbReference type="Pfam" id="PF14310">
    <property type="entry name" value="Fn3-like"/>
    <property type="match status" value="1"/>
</dbReference>
<keyword evidence="4" id="KW-0472">Membrane</keyword>
<comment type="similarity">
    <text evidence="1">Belongs to the glycosyl hydrolase 3 family.</text>
</comment>
<dbReference type="InterPro" id="IPR036962">
    <property type="entry name" value="Glyco_hydro_3_N_sf"/>
</dbReference>
<evidence type="ECO:0000259" key="5">
    <source>
        <dbReference type="SMART" id="SM01217"/>
    </source>
</evidence>
<evidence type="ECO:0000256" key="1">
    <source>
        <dbReference type="ARBA" id="ARBA00005336"/>
    </source>
</evidence>
<proteinExistence type="inferred from homology"/>
<dbReference type="GO" id="GO:0016787">
    <property type="term" value="F:hydrolase activity"/>
    <property type="evidence" value="ECO:0007669"/>
    <property type="project" value="UniProtKB-KW"/>
</dbReference>
<dbReference type="SMART" id="SM01217">
    <property type="entry name" value="Fn3_like"/>
    <property type="match status" value="1"/>
</dbReference>
<organism evidence="6 7">
    <name type="scientific">Pseudoflavonifractor intestinihominis</name>
    <dbReference type="NCBI Taxonomy" id="3133171"/>
    <lineage>
        <taxon>Bacteria</taxon>
        <taxon>Bacillati</taxon>
        <taxon>Bacillota</taxon>
        <taxon>Clostridia</taxon>
        <taxon>Eubacteriales</taxon>
        <taxon>Oscillospiraceae</taxon>
        <taxon>Pseudoflavonifractor</taxon>
    </lineage>
</organism>
<evidence type="ECO:0000256" key="2">
    <source>
        <dbReference type="ARBA" id="ARBA00022801"/>
    </source>
</evidence>
<feature type="transmembrane region" description="Helical" evidence="4">
    <location>
        <begin position="990"/>
        <end position="1015"/>
    </location>
</feature>
<feature type="region of interest" description="Disordered" evidence="3">
    <location>
        <begin position="699"/>
        <end position="728"/>
    </location>
</feature>
<feature type="transmembrane region" description="Helical" evidence="4">
    <location>
        <begin position="12"/>
        <end position="31"/>
    </location>
</feature>
<dbReference type="InterPro" id="IPR026891">
    <property type="entry name" value="Fn3-like"/>
</dbReference>
<dbReference type="InterPro" id="IPR036881">
    <property type="entry name" value="Glyco_hydro_3_C_sf"/>
</dbReference>
<dbReference type="RefSeq" id="WP_349231431.1">
    <property type="nucleotide sequence ID" value="NZ_JBBMFK010000008.1"/>
</dbReference>
<keyword evidence="7" id="KW-1185">Reference proteome</keyword>
<sequence>MKSSKKRTLKKIFANVTVGLLILVYFANTIAGQFSGQINSFLGTSTSMTVTEGDDASSEYVRYYESVFDSVADLKAAGLAKAEEAEAEGAVLLKNDGVLPLKNPEVSLFGATATAPVYGGTGSGAVNTADAPTYVDALTESGLTVTNEALLDWYAEEEYGRTFSSSGEEINEARWNSIAESDAASTFGNGEVAIFVVGRVGGEANDLKSTNHVDGGTNPLGADVPENSDYLMLNRNELGILEGLKGLKDEGKISGIVVLFNSANPVSAAFLDDEVYGIDAAVWIGSVGQSGLYAVGDILSGAVNPSGSLPDTWWTNNLLDPAMSNFGVYTYTNAGDYTYASSPAKFTSYVVYQEGIYVGYRYTETRYEDAVLGTAGVGDYVYDDVVAYPFGYGLSYTTFDMSDMQVEKSGQGTDAAYTVTVTVTNTGSVAGKKAVQVYAQKPYTDYDKENQIEKAAVELVGYGKTGLLEPGASETVTVTVPEYFLTSYDAMGTGVYILEDGTYYLTAADDSHEAINNTLSAKGYTTADGMTADGNADLVYAADYTFDAQTYAQAYGTGNDVTSLFASADINRYEGRGDNSVTYASRSNWEGTLMLWADENADGENDNYVKLSMTDQMYEDTILDASDLPENDDQWPVMGSTETNYSLIQLLQNEDGSEIAYDDPMWDDLLNQLTYEDLSRLCAVGLRMTVSLESIGMPETLDHNGPSGVTQKYSAGPNGYANQTNDPDKEQTGTCYPCNGILAATMNDQLVQEVGELIGEDAMWAGYAGFYGSGLNIHRTPYAGRVFEYYSEDGILTGLIDTYETIGIQSKGVYVYNKHFALNDQELQRQGLGTWCNEQAMREIYLRAFELPIVNADAKCVMTAFNRIGAVWSGACSELLTDWLRGEAGMTGFAVTDMFEGDYMSKAHEVLAGNDIPDNFPGTTGTGVDTASSGDLGFEFAAYGPDGETPNAQIAQAMRESAHRILYTVLHSRGMDGIGANTRIVTVTPWWQMALNVAQIALAVLSVVAVVVLVADMVPRKQKNAKQ</sequence>
<feature type="domain" description="Fibronectin type III-like" evidence="5">
    <location>
        <begin position="433"/>
        <end position="511"/>
    </location>
</feature>
<keyword evidence="2 6" id="KW-0378">Hydrolase</keyword>
<dbReference type="PRINTS" id="PR00133">
    <property type="entry name" value="GLHYDRLASE3"/>
</dbReference>
<dbReference type="Proteomes" id="UP001464378">
    <property type="component" value="Unassembled WGS sequence"/>
</dbReference>
<keyword evidence="4" id="KW-0812">Transmembrane</keyword>
<name>A0ABV1E719_9FIRM</name>
<dbReference type="InterPro" id="IPR001764">
    <property type="entry name" value="Glyco_hydro_3_N"/>
</dbReference>
<dbReference type="PANTHER" id="PTHR42715:SF10">
    <property type="entry name" value="BETA-GLUCOSIDASE"/>
    <property type="match status" value="1"/>
</dbReference>
<keyword evidence="4" id="KW-1133">Transmembrane helix</keyword>
<dbReference type="InterPro" id="IPR013783">
    <property type="entry name" value="Ig-like_fold"/>
</dbReference>
<dbReference type="Gene3D" id="3.20.20.300">
    <property type="entry name" value="Glycoside hydrolase, family 3, N-terminal domain"/>
    <property type="match status" value="1"/>
</dbReference>
<comment type="caution">
    <text evidence="6">The sequence shown here is derived from an EMBL/GenBank/DDBJ whole genome shotgun (WGS) entry which is preliminary data.</text>
</comment>
<accession>A0ABV1E719</accession>
<dbReference type="Pfam" id="PF01915">
    <property type="entry name" value="Glyco_hydro_3_C"/>
    <property type="match status" value="1"/>
</dbReference>
<dbReference type="EMBL" id="JBBMFK010000008">
    <property type="protein sequence ID" value="MEQ2443106.1"/>
    <property type="molecule type" value="Genomic_DNA"/>
</dbReference>
<gene>
    <name evidence="6" type="ORF">WMO64_06455</name>
</gene>
<dbReference type="Pfam" id="PF00933">
    <property type="entry name" value="Glyco_hydro_3"/>
    <property type="match status" value="1"/>
</dbReference>
<dbReference type="InterPro" id="IPR017853">
    <property type="entry name" value="GH"/>
</dbReference>
<dbReference type="Gene3D" id="3.40.50.1700">
    <property type="entry name" value="Glycoside hydrolase family 3 C-terminal domain"/>
    <property type="match status" value="1"/>
</dbReference>
<dbReference type="InterPro" id="IPR050288">
    <property type="entry name" value="Cellulose_deg_GH3"/>
</dbReference>
<evidence type="ECO:0000256" key="3">
    <source>
        <dbReference type="SAM" id="MobiDB-lite"/>
    </source>
</evidence>
<dbReference type="SUPFAM" id="SSF52279">
    <property type="entry name" value="Beta-D-glucan exohydrolase, C-terminal domain"/>
    <property type="match status" value="1"/>
</dbReference>
<dbReference type="InterPro" id="IPR002772">
    <property type="entry name" value="Glyco_hydro_3_C"/>
</dbReference>
<dbReference type="PANTHER" id="PTHR42715">
    <property type="entry name" value="BETA-GLUCOSIDASE"/>
    <property type="match status" value="1"/>
</dbReference>
<dbReference type="Gene3D" id="2.60.40.10">
    <property type="entry name" value="Immunoglobulins"/>
    <property type="match status" value="1"/>
</dbReference>
<reference evidence="6 7" key="1">
    <citation type="submission" date="2024-03" db="EMBL/GenBank/DDBJ databases">
        <title>Human intestinal bacterial collection.</title>
        <authorList>
            <person name="Pauvert C."/>
            <person name="Hitch T.C.A."/>
            <person name="Clavel T."/>
        </authorList>
    </citation>
    <scope>NUCLEOTIDE SEQUENCE [LARGE SCALE GENOMIC DNA]</scope>
    <source>
        <strain evidence="6 7">CLA-AP-H29</strain>
    </source>
</reference>
<evidence type="ECO:0000313" key="7">
    <source>
        <dbReference type="Proteomes" id="UP001464378"/>
    </source>
</evidence>
<evidence type="ECO:0000313" key="6">
    <source>
        <dbReference type="EMBL" id="MEQ2443106.1"/>
    </source>
</evidence>
<evidence type="ECO:0000256" key="4">
    <source>
        <dbReference type="SAM" id="Phobius"/>
    </source>
</evidence>
<dbReference type="SUPFAM" id="SSF51445">
    <property type="entry name" value="(Trans)glycosidases"/>
    <property type="match status" value="1"/>
</dbReference>